<sequence>MSSLFSKSLPQNICLDSELHKKALNDLRTISTDLQRRRGCCREDKVTATKTAVCPAICFSRNSLFFPKDAHKKTVLIQITHQSLIPCDRQCHRRLSVVVVAARF</sequence>
<keyword evidence="1" id="KW-1185">Reference proteome</keyword>
<accession>A0A1I8ALW6</accession>
<evidence type="ECO:0000313" key="2">
    <source>
        <dbReference type="WBParaSite" id="L893_g7074.t1"/>
    </source>
</evidence>
<reference evidence="2" key="1">
    <citation type="submission" date="2016-11" db="UniProtKB">
        <authorList>
            <consortium name="WormBaseParasite"/>
        </authorList>
    </citation>
    <scope>IDENTIFICATION</scope>
</reference>
<dbReference type="WBParaSite" id="L893_g7074.t1">
    <property type="protein sequence ID" value="L893_g7074.t1"/>
    <property type="gene ID" value="L893_g7074"/>
</dbReference>
<protein>
    <submittedName>
        <fullName evidence="2">Uncharacterized protein</fullName>
    </submittedName>
</protein>
<dbReference type="AlphaFoldDB" id="A0A1I8ALW6"/>
<dbReference type="Proteomes" id="UP000095287">
    <property type="component" value="Unplaced"/>
</dbReference>
<organism evidence="1 2">
    <name type="scientific">Steinernema glaseri</name>
    <dbReference type="NCBI Taxonomy" id="37863"/>
    <lineage>
        <taxon>Eukaryota</taxon>
        <taxon>Metazoa</taxon>
        <taxon>Ecdysozoa</taxon>
        <taxon>Nematoda</taxon>
        <taxon>Chromadorea</taxon>
        <taxon>Rhabditida</taxon>
        <taxon>Tylenchina</taxon>
        <taxon>Panagrolaimomorpha</taxon>
        <taxon>Strongyloidoidea</taxon>
        <taxon>Steinernematidae</taxon>
        <taxon>Steinernema</taxon>
    </lineage>
</organism>
<name>A0A1I8ALW6_9BILA</name>
<evidence type="ECO:0000313" key="1">
    <source>
        <dbReference type="Proteomes" id="UP000095287"/>
    </source>
</evidence>
<proteinExistence type="predicted"/>